<keyword evidence="2" id="KW-1185">Reference proteome</keyword>
<proteinExistence type="predicted"/>
<accession>A0A5N0VD42</accession>
<dbReference type="Proteomes" id="UP000319769">
    <property type="component" value="Unassembled WGS sequence"/>
</dbReference>
<reference evidence="1" key="1">
    <citation type="submission" date="2019-09" db="EMBL/GenBank/DDBJ databases">
        <authorList>
            <person name="Teo W.F.A."/>
            <person name="Duangmal K."/>
        </authorList>
    </citation>
    <scope>NUCLEOTIDE SEQUENCE [LARGE SCALE GENOMIC DNA]</scope>
    <source>
        <strain evidence="1">K81G1</strain>
    </source>
</reference>
<dbReference type="OrthoDB" id="3638316at2"/>
<dbReference type="EMBL" id="VMNW02000008">
    <property type="protein sequence ID" value="KAA9163975.1"/>
    <property type="molecule type" value="Genomic_DNA"/>
</dbReference>
<evidence type="ECO:0000313" key="2">
    <source>
        <dbReference type="Proteomes" id="UP000319769"/>
    </source>
</evidence>
<dbReference type="AlphaFoldDB" id="A0A5N0VD42"/>
<protein>
    <recommendedName>
        <fullName evidence="3">TetR family transcriptional regulator</fullName>
    </recommendedName>
</protein>
<name>A0A5N0VD42_9PSEU</name>
<dbReference type="RefSeq" id="WP_144748991.1">
    <property type="nucleotide sequence ID" value="NZ_VMNW02000008.1"/>
</dbReference>
<sequence>MQHIILAVTRDLLHSQQIRCPRTPSMDEIAACAGIKLHHLRSYYTSPDAARQASLNLRSHDALD</sequence>
<evidence type="ECO:0008006" key="3">
    <source>
        <dbReference type="Google" id="ProtNLM"/>
    </source>
</evidence>
<evidence type="ECO:0000313" key="1">
    <source>
        <dbReference type="EMBL" id="KAA9163975.1"/>
    </source>
</evidence>
<comment type="caution">
    <text evidence="1">The sequence shown here is derived from an EMBL/GenBank/DDBJ whole genome shotgun (WGS) entry which is preliminary data.</text>
</comment>
<organism evidence="1 2">
    <name type="scientific">Amycolatopsis acidicola</name>
    <dbReference type="NCBI Taxonomy" id="2596893"/>
    <lineage>
        <taxon>Bacteria</taxon>
        <taxon>Bacillati</taxon>
        <taxon>Actinomycetota</taxon>
        <taxon>Actinomycetes</taxon>
        <taxon>Pseudonocardiales</taxon>
        <taxon>Pseudonocardiaceae</taxon>
        <taxon>Amycolatopsis</taxon>
    </lineage>
</organism>
<gene>
    <name evidence="1" type="ORF">FPZ12_008060</name>
</gene>